<organism evidence="6 7">
    <name type="scientific">Heracleum sosnowskyi</name>
    <dbReference type="NCBI Taxonomy" id="360622"/>
    <lineage>
        <taxon>Eukaryota</taxon>
        <taxon>Viridiplantae</taxon>
        <taxon>Streptophyta</taxon>
        <taxon>Embryophyta</taxon>
        <taxon>Tracheophyta</taxon>
        <taxon>Spermatophyta</taxon>
        <taxon>Magnoliopsida</taxon>
        <taxon>eudicotyledons</taxon>
        <taxon>Gunneridae</taxon>
        <taxon>Pentapetalae</taxon>
        <taxon>asterids</taxon>
        <taxon>campanulids</taxon>
        <taxon>Apiales</taxon>
        <taxon>Apiaceae</taxon>
        <taxon>Apioideae</taxon>
        <taxon>apioid superclade</taxon>
        <taxon>Tordylieae</taxon>
        <taxon>Tordyliinae</taxon>
        <taxon>Heracleum</taxon>
    </lineage>
</organism>
<dbReference type="InterPro" id="IPR052650">
    <property type="entry name" value="Zinc_finger_CCCH"/>
</dbReference>
<dbReference type="EMBL" id="JAUIZM010000008">
    <property type="protein sequence ID" value="KAK1368705.1"/>
    <property type="molecule type" value="Genomic_DNA"/>
</dbReference>
<proteinExistence type="predicted"/>
<evidence type="ECO:0000313" key="6">
    <source>
        <dbReference type="EMBL" id="KAK1368705.1"/>
    </source>
</evidence>
<dbReference type="PROSITE" id="PS50103">
    <property type="entry name" value="ZF_C3H1"/>
    <property type="match status" value="1"/>
</dbReference>
<keyword evidence="7" id="KW-1185">Reference proteome</keyword>
<evidence type="ECO:0000256" key="4">
    <source>
        <dbReference type="PROSITE-ProRule" id="PRU00723"/>
    </source>
</evidence>
<evidence type="ECO:0000256" key="2">
    <source>
        <dbReference type="ARBA" id="ARBA00022771"/>
    </source>
</evidence>
<dbReference type="InterPro" id="IPR036855">
    <property type="entry name" value="Znf_CCCH_sf"/>
</dbReference>
<accession>A0AAD8HJZ1</accession>
<dbReference type="GO" id="GO:0008270">
    <property type="term" value="F:zinc ion binding"/>
    <property type="evidence" value="ECO:0007669"/>
    <property type="project" value="UniProtKB-KW"/>
</dbReference>
<protein>
    <recommendedName>
        <fullName evidence="5">C3H1-type domain-containing protein</fullName>
    </recommendedName>
</protein>
<dbReference type="PANTHER" id="PTHR36886:SF3">
    <property type="entry name" value="PROTEIN FRIGIDA-ESSENTIAL 1"/>
    <property type="match status" value="1"/>
</dbReference>
<feature type="zinc finger region" description="C3H1-type" evidence="4">
    <location>
        <begin position="46"/>
        <end position="74"/>
    </location>
</feature>
<sequence>MSKSGADIRRHVVVNYQSSSKNVDSSPFSQFQRNDAFGDDNKGGTKRSALVCDSFASKGWCVKGNSCRFLHSKDSYSWEPSTLFQPSFPLTKSLLSRVISIRDSTEQTKPGEVDSVSDACRGSSKCKSFEQSLGGDNNVNDNITNKKNYGDGLVPVETRTPATGRELVDMAGRGAKVEINKNIAKDPRFMREFRTAIKEKVKQVLQPTWHEGKLSKKAHNKIAKKTVDKIMGIIKRFPSTLESADPFSSLLEQNIANLVKYYIDKYGKQ</sequence>
<dbReference type="PANTHER" id="PTHR36886">
    <property type="entry name" value="PROTEIN FRIGIDA-ESSENTIAL 1"/>
    <property type="match status" value="1"/>
</dbReference>
<dbReference type="SUPFAM" id="SSF90229">
    <property type="entry name" value="CCCH zinc finger"/>
    <property type="match status" value="1"/>
</dbReference>
<dbReference type="Proteomes" id="UP001237642">
    <property type="component" value="Unassembled WGS sequence"/>
</dbReference>
<keyword evidence="3 4" id="KW-0862">Zinc</keyword>
<evidence type="ECO:0000259" key="5">
    <source>
        <dbReference type="PROSITE" id="PS50103"/>
    </source>
</evidence>
<keyword evidence="2 4" id="KW-0863">Zinc-finger</keyword>
<dbReference type="AlphaFoldDB" id="A0AAD8HJZ1"/>
<comment type="caution">
    <text evidence="6">The sequence shown here is derived from an EMBL/GenBank/DDBJ whole genome shotgun (WGS) entry which is preliminary data.</text>
</comment>
<feature type="domain" description="C3H1-type" evidence="5">
    <location>
        <begin position="46"/>
        <end position="74"/>
    </location>
</feature>
<name>A0AAD8HJZ1_9APIA</name>
<keyword evidence="1 4" id="KW-0479">Metal-binding</keyword>
<dbReference type="InterPro" id="IPR000571">
    <property type="entry name" value="Znf_CCCH"/>
</dbReference>
<reference evidence="6" key="2">
    <citation type="submission" date="2023-05" db="EMBL/GenBank/DDBJ databases">
        <authorList>
            <person name="Schelkunov M.I."/>
        </authorList>
    </citation>
    <scope>NUCLEOTIDE SEQUENCE</scope>
    <source>
        <strain evidence="6">Hsosn_3</strain>
        <tissue evidence="6">Leaf</tissue>
    </source>
</reference>
<gene>
    <name evidence="6" type="ORF">POM88_034797</name>
</gene>
<evidence type="ECO:0000313" key="7">
    <source>
        <dbReference type="Proteomes" id="UP001237642"/>
    </source>
</evidence>
<evidence type="ECO:0000256" key="1">
    <source>
        <dbReference type="ARBA" id="ARBA00022723"/>
    </source>
</evidence>
<reference evidence="6" key="1">
    <citation type="submission" date="2023-02" db="EMBL/GenBank/DDBJ databases">
        <title>Genome of toxic invasive species Heracleum sosnowskyi carries increased number of genes despite the absence of recent whole-genome duplications.</title>
        <authorList>
            <person name="Schelkunov M."/>
            <person name="Shtratnikova V."/>
            <person name="Makarenko M."/>
            <person name="Klepikova A."/>
            <person name="Omelchenko D."/>
            <person name="Novikova G."/>
            <person name="Obukhova E."/>
            <person name="Bogdanov V."/>
            <person name="Penin A."/>
            <person name="Logacheva M."/>
        </authorList>
    </citation>
    <scope>NUCLEOTIDE SEQUENCE</scope>
    <source>
        <strain evidence="6">Hsosn_3</strain>
        <tissue evidence="6">Leaf</tissue>
    </source>
</reference>
<dbReference type="Gene3D" id="6.10.250.3220">
    <property type="match status" value="1"/>
</dbReference>
<evidence type="ECO:0000256" key="3">
    <source>
        <dbReference type="ARBA" id="ARBA00022833"/>
    </source>
</evidence>